<name>A0ABS3TKG1_9PSED</name>
<evidence type="ECO:0000313" key="2">
    <source>
        <dbReference type="Proteomes" id="UP000669060"/>
    </source>
</evidence>
<dbReference type="InterPro" id="IPR021505">
    <property type="entry name" value="Phage_B3_Orf6"/>
</dbReference>
<accession>A0ABS3TKG1</accession>
<proteinExistence type="predicted"/>
<keyword evidence="2" id="KW-1185">Reference proteome</keyword>
<dbReference type="RefSeq" id="WP_208311957.1">
    <property type="nucleotide sequence ID" value="NZ_JAELYA010000001.1"/>
</dbReference>
<gene>
    <name evidence="1" type="ORF">JFY56_02865</name>
</gene>
<protein>
    <submittedName>
        <fullName evidence="1">DUF3164 family protein</fullName>
    </submittedName>
</protein>
<sequence>MSDKPSIPKGYLKNAMNHLVPESEVRKQDLARDRVARKWAIKAIKLNAALTAFKKESLADIAKLVTDSGKHYGAKMGGTKGNVSIISYDGQYKIVRQYADRIAFTEEMEVAKKLVLDCVNAWSAGANGHLKAVVQRVFSPSKQGQIRTQDVLDLLRLEIDDDRWRKAMQAVKDSILVTGTAVYVRVYERIGNTDQYKAIPLDLAAV</sequence>
<dbReference type="EMBL" id="JAELYA010000001">
    <property type="protein sequence ID" value="MBO3274159.1"/>
    <property type="molecule type" value="Genomic_DNA"/>
</dbReference>
<dbReference type="Pfam" id="PF11363">
    <property type="entry name" value="DUF3164"/>
    <property type="match status" value="1"/>
</dbReference>
<evidence type="ECO:0000313" key="1">
    <source>
        <dbReference type="EMBL" id="MBO3274159.1"/>
    </source>
</evidence>
<reference evidence="1 2" key="1">
    <citation type="submission" date="2020-12" db="EMBL/GenBank/DDBJ databases">
        <title>Pseudomonas schmalbachii sp. nov. isolated from millipede gut.</title>
        <authorList>
            <person name="Shelomi M."/>
        </authorList>
    </citation>
    <scope>NUCLEOTIDE SEQUENCE [LARGE SCALE GENOMIC DNA]</scope>
    <source>
        <strain evidence="1 2">Milli4</strain>
    </source>
</reference>
<organism evidence="1 2">
    <name type="scientific">Pseudomonas schmalbachii</name>
    <dbReference type="NCBI Taxonomy" id="2816993"/>
    <lineage>
        <taxon>Bacteria</taxon>
        <taxon>Pseudomonadati</taxon>
        <taxon>Pseudomonadota</taxon>
        <taxon>Gammaproteobacteria</taxon>
        <taxon>Pseudomonadales</taxon>
        <taxon>Pseudomonadaceae</taxon>
        <taxon>Pseudomonas</taxon>
    </lineage>
</organism>
<comment type="caution">
    <text evidence="1">The sequence shown here is derived from an EMBL/GenBank/DDBJ whole genome shotgun (WGS) entry which is preliminary data.</text>
</comment>
<dbReference type="Proteomes" id="UP000669060">
    <property type="component" value="Unassembled WGS sequence"/>
</dbReference>